<evidence type="ECO:0000256" key="2">
    <source>
        <dbReference type="HAMAP-Rule" id="MF_01527"/>
    </source>
</evidence>
<dbReference type="EMBL" id="JACBGI020000005">
    <property type="protein sequence ID" value="MBF6057648.1"/>
    <property type="molecule type" value="Genomic_DNA"/>
</dbReference>
<comment type="pathway">
    <text evidence="2">Cofactor biosynthesis; 7,8-dihydroneopterin triphosphate biosynthesis; 7,8-dihydroneopterin triphosphate from GTP: step 1/1.</text>
</comment>
<reference evidence="3 4" key="1">
    <citation type="submission" date="2020-06" db="EMBL/GenBank/DDBJ databases">
        <authorList>
            <person name="Scott K."/>
        </authorList>
    </citation>
    <scope>NUCLEOTIDE SEQUENCE [LARGE SCALE GENOMIC DNA]</scope>
    <source>
        <strain evidence="3 4">HH1</strain>
    </source>
</reference>
<comment type="caution">
    <text evidence="3">The sequence shown here is derived from an EMBL/GenBank/DDBJ whole genome shotgun (WGS) entry which is preliminary data.</text>
</comment>
<dbReference type="PANTHER" id="PTHR36445:SF1">
    <property type="entry name" value="GTP CYCLOHYDROLASE MPTA"/>
    <property type="match status" value="1"/>
</dbReference>
<comment type="catalytic activity">
    <reaction evidence="2">
        <text>GTP + H2O = 7,8-dihydroneopterin 3'-triphosphate + formate + H(+)</text>
        <dbReference type="Rhea" id="RHEA:17473"/>
        <dbReference type="ChEBI" id="CHEBI:15377"/>
        <dbReference type="ChEBI" id="CHEBI:15378"/>
        <dbReference type="ChEBI" id="CHEBI:15740"/>
        <dbReference type="ChEBI" id="CHEBI:37565"/>
        <dbReference type="ChEBI" id="CHEBI:58462"/>
        <dbReference type="EC" id="3.5.4.16"/>
    </reaction>
</comment>
<sequence>MTKHMPDIACQPHQGPKGTLNWVGMSGIELPILVQQGEDANQTVRLSSLTQAYVNLEDPQSKGIHMSRLYLLLDQMATQEALTPKRVQDILKAFIESHSTLSKNAFVEFKFDYYERRSSLLSDNSGWKHYPATVRGEIRDGNFECEISIEVPYSSTCPCSAALSRQLIQEAFENQFKGQNPDYETVMAWLGTPEGICATPHSQRSYAQVKVKVEALDSLNLSQLINEIEDALKTPVQAAVKREDEQEFARLNASNLMFCEDASRRLQDAFLNSPHYLDFWVRVNHLESLHPHDAVAIVTKGIEGGYTDEPNYMDRMK</sequence>
<dbReference type="InterPro" id="IPR003801">
    <property type="entry name" value="GTP_cyclohydrolase_FolE2/MptA"/>
</dbReference>
<evidence type="ECO:0000313" key="3">
    <source>
        <dbReference type="EMBL" id="MBF6057648.1"/>
    </source>
</evidence>
<gene>
    <name evidence="2" type="primary">folE2</name>
    <name evidence="3" type="ORF">H8792_004770</name>
</gene>
<dbReference type="PANTHER" id="PTHR36445">
    <property type="entry name" value="GTP CYCLOHYDROLASE MPTA"/>
    <property type="match status" value="1"/>
</dbReference>
<evidence type="ECO:0000313" key="4">
    <source>
        <dbReference type="Proteomes" id="UP001193680"/>
    </source>
</evidence>
<keyword evidence="1 2" id="KW-0378">Hydrolase</keyword>
<proteinExistence type="inferred from homology"/>
<protein>
    <recommendedName>
        <fullName evidence="2">GTP cyclohydrolase FolE2</fullName>
        <ecNumber evidence="2">3.5.4.16</ecNumber>
    </recommendedName>
</protein>
<comment type="similarity">
    <text evidence="2">Belongs to the GTP cyclohydrolase IV family.</text>
</comment>
<dbReference type="NCBIfam" id="NF010200">
    <property type="entry name" value="PRK13674.1-1"/>
    <property type="match status" value="1"/>
</dbReference>
<dbReference type="HAMAP" id="MF_01527_B">
    <property type="entry name" value="GTP_cyclohydrol_B"/>
    <property type="match status" value="1"/>
</dbReference>
<evidence type="ECO:0000256" key="1">
    <source>
        <dbReference type="ARBA" id="ARBA00022801"/>
    </source>
</evidence>
<dbReference type="InterPro" id="IPR022838">
    <property type="entry name" value="GTP_cyclohydrolase_FolE2"/>
</dbReference>
<comment type="function">
    <text evidence="2">Converts GTP to 7,8-dihydroneopterin triphosphate.</text>
</comment>
<accession>A0ABS0BV02</accession>
<dbReference type="Pfam" id="PF02649">
    <property type="entry name" value="GCHY-1"/>
    <property type="match status" value="1"/>
</dbReference>
<organism evidence="3 4">
    <name type="scientific">Thiomicrorhabdus heinhorstiae</name>
    <dbReference type="NCBI Taxonomy" id="2748010"/>
    <lineage>
        <taxon>Bacteria</taxon>
        <taxon>Pseudomonadati</taxon>
        <taxon>Pseudomonadota</taxon>
        <taxon>Gammaproteobacteria</taxon>
        <taxon>Thiotrichales</taxon>
        <taxon>Piscirickettsiaceae</taxon>
        <taxon>Thiomicrorhabdus</taxon>
    </lineage>
</organism>
<dbReference type="Gene3D" id="3.10.270.10">
    <property type="entry name" value="Urate Oxidase"/>
    <property type="match status" value="1"/>
</dbReference>
<reference evidence="3 4" key="2">
    <citation type="submission" date="2020-11" db="EMBL/GenBank/DDBJ databases">
        <title>Sulfur oxidizing isolate from Hospital Hole Sinkhole.</title>
        <authorList>
            <person name="Scott K.M."/>
        </authorList>
    </citation>
    <scope>NUCLEOTIDE SEQUENCE [LARGE SCALE GENOMIC DNA]</scope>
    <source>
        <strain evidence="3 4">HH1</strain>
    </source>
</reference>
<dbReference type="EC" id="3.5.4.16" evidence="2"/>
<name>A0ABS0BV02_9GAMM</name>
<keyword evidence="4" id="KW-1185">Reference proteome</keyword>
<feature type="site" description="May be catalytically important" evidence="2">
    <location>
        <position position="157"/>
    </location>
</feature>
<dbReference type="RefSeq" id="WP_185977790.1">
    <property type="nucleotide sequence ID" value="NZ_JACBGI020000005.1"/>
</dbReference>
<dbReference type="Proteomes" id="UP001193680">
    <property type="component" value="Unassembled WGS sequence"/>
</dbReference>